<dbReference type="Gene3D" id="3.40.630.30">
    <property type="match status" value="1"/>
</dbReference>
<dbReference type="SUPFAM" id="SSF55729">
    <property type="entry name" value="Acyl-CoA N-acyltransferases (Nat)"/>
    <property type="match status" value="1"/>
</dbReference>
<name>A0A921FWW0_SPOPS</name>
<sequence>MTFPILATPRLRLTEVETYHATALFEVFSNPEVVKYYGMDPMDELIQAEKIIQHFKKSYEMKKGIRWAITLKDGDQFVGTIGLNNLALGMKKAEVGFEIHPRLWRSGITSEALRAVLDYSFDELGLHRIGAVTFPANDASIGLLKKNGFIEEGKLRSYLFQSGLSHDAMIFSKLNTDRSPNS</sequence>
<evidence type="ECO:0000313" key="2">
    <source>
        <dbReference type="EMBL" id="HJF31263.1"/>
    </source>
</evidence>
<dbReference type="GO" id="GO:0008999">
    <property type="term" value="F:protein-N-terminal-alanine acetyltransferase activity"/>
    <property type="evidence" value="ECO:0007669"/>
    <property type="project" value="TreeGrafter"/>
</dbReference>
<dbReference type="InterPro" id="IPR051531">
    <property type="entry name" value="N-acetyltransferase"/>
</dbReference>
<dbReference type="PANTHER" id="PTHR43792:SF9">
    <property type="entry name" value="RIBOSOMAL-PROTEIN-ALANINE ACETYLTRANSFERASE"/>
    <property type="match status" value="1"/>
</dbReference>
<dbReference type="PANTHER" id="PTHR43792">
    <property type="entry name" value="GNAT FAMILY, PUTATIVE (AFU_ORTHOLOGUE AFUA_3G00765)-RELATED-RELATED"/>
    <property type="match status" value="1"/>
</dbReference>
<proteinExistence type="predicted"/>
<feature type="domain" description="N-acetyltransferase" evidence="1">
    <location>
        <begin position="11"/>
        <end position="176"/>
    </location>
</feature>
<protein>
    <submittedName>
        <fullName evidence="2">GNAT family N-acetyltransferase</fullName>
    </submittedName>
</protein>
<reference evidence="2" key="2">
    <citation type="submission" date="2021-09" db="EMBL/GenBank/DDBJ databases">
        <authorList>
            <person name="Gilroy R."/>
        </authorList>
    </citation>
    <scope>NUCLEOTIDE SEQUENCE</scope>
    <source>
        <strain evidence="2">CHK171-7178</strain>
    </source>
</reference>
<evidence type="ECO:0000313" key="3">
    <source>
        <dbReference type="Proteomes" id="UP000698173"/>
    </source>
</evidence>
<dbReference type="Proteomes" id="UP000698173">
    <property type="component" value="Unassembled WGS sequence"/>
</dbReference>
<dbReference type="Pfam" id="PF13302">
    <property type="entry name" value="Acetyltransf_3"/>
    <property type="match status" value="1"/>
</dbReference>
<comment type="caution">
    <text evidence="2">The sequence shown here is derived from an EMBL/GenBank/DDBJ whole genome shotgun (WGS) entry which is preliminary data.</text>
</comment>
<dbReference type="EMBL" id="DYWT01000093">
    <property type="protein sequence ID" value="HJF31263.1"/>
    <property type="molecule type" value="Genomic_DNA"/>
</dbReference>
<evidence type="ECO:0000259" key="1">
    <source>
        <dbReference type="PROSITE" id="PS51186"/>
    </source>
</evidence>
<organism evidence="2 3">
    <name type="scientific">Sporosarcina psychrophila</name>
    <name type="common">Bacillus psychrophilus</name>
    <dbReference type="NCBI Taxonomy" id="1476"/>
    <lineage>
        <taxon>Bacteria</taxon>
        <taxon>Bacillati</taxon>
        <taxon>Bacillota</taxon>
        <taxon>Bacilli</taxon>
        <taxon>Bacillales</taxon>
        <taxon>Caryophanaceae</taxon>
        <taxon>Sporosarcina</taxon>
    </lineage>
</organism>
<accession>A0A921FWW0</accession>
<dbReference type="PROSITE" id="PS51186">
    <property type="entry name" value="GNAT"/>
    <property type="match status" value="1"/>
</dbReference>
<dbReference type="AlphaFoldDB" id="A0A921FWW0"/>
<dbReference type="GO" id="GO:0005737">
    <property type="term" value="C:cytoplasm"/>
    <property type="evidence" value="ECO:0007669"/>
    <property type="project" value="TreeGrafter"/>
</dbReference>
<dbReference type="InterPro" id="IPR016181">
    <property type="entry name" value="Acyl_CoA_acyltransferase"/>
</dbReference>
<gene>
    <name evidence="2" type="ORF">K8V56_05720</name>
</gene>
<dbReference type="InterPro" id="IPR000182">
    <property type="entry name" value="GNAT_dom"/>
</dbReference>
<reference evidence="2" key="1">
    <citation type="journal article" date="2021" name="PeerJ">
        <title>Extensive microbial diversity within the chicken gut microbiome revealed by metagenomics and culture.</title>
        <authorList>
            <person name="Gilroy R."/>
            <person name="Ravi A."/>
            <person name="Getino M."/>
            <person name="Pursley I."/>
            <person name="Horton D.L."/>
            <person name="Alikhan N.F."/>
            <person name="Baker D."/>
            <person name="Gharbi K."/>
            <person name="Hall N."/>
            <person name="Watson M."/>
            <person name="Adriaenssens E.M."/>
            <person name="Foster-Nyarko E."/>
            <person name="Jarju S."/>
            <person name="Secka A."/>
            <person name="Antonio M."/>
            <person name="Oren A."/>
            <person name="Chaudhuri R.R."/>
            <person name="La Ragione R."/>
            <person name="Hildebrand F."/>
            <person name="Pallen M.J."/>
        </authorList>
    </citation>
    <scope>NUCLEOTIDE SEQUENCE</scope>
    <source>
        <strain evidence="2">CHK171-7178</strain>
    </source>
</reference>